<dbReference type="Proteomes" id="UP000766486">
    <property type="component" value="Unassembled WGS sequence"/>
</dbReference>
<evidence type="ECO:0000313" key="5">
    <source>
        <dbReference type="EMBL" id="VUC35103.1"/>
    </source>
</evidence>
<dbReference type="SUPFAM" id="SSF53474">
    <property type="entry name" value="alpha/beta-Hydrolases"/>
    <property type="match status" value="1"/>
</dbReference>
<keyword evidence="2 3" id="KW-0378">Hydrolase</keyword>
<evidence type="ECO:0000256" key="2">
    <source>
        <dbReference type="ARBA" id="ARBA00022801"/>
    </source>
</evidence>
<dbReference type="InterPro" id="IPR050309">
    <property type="entry name" value="Type-B_Carboxylest/Lipase"/>
</dbReference>
<evidence type="ECO:0000256" key="3">
    <source>
        <dbReference type="RuleBase" id="RU361235"/>
    </source>
</evidence>
<dbReference type="InterPro" id="IPR029058">
    <property type="entry name" value="AB_hydrolase_fold"/>
</dbReference>
<comment type="similarity">
    <text evidence="1 3">Belongs to the type-B carboxylesterase/lipase family.</text>
</comment>
<keyword evidence="6" id="KW-1185">Reference proteome</keyword>
<sequence>MQADQASSPTVEVNDCLIVGVLYSPPASNSYTRPVEVFYNIPYASTDRFCQARPVCLGSQTSGTRLDASRLQFAGPDPGCTTSTLRLHITRPSTASQEPLPVVVYFHGGAFNFGDPLETESVSFVAHAQEDIIVVAVHYRLGALGFLAGEGETNLGLKDQRLAVEWVHQWIPKFGGDPALITLRGVSAGAHSFSQIGHHMLNPSPLPFHKAILESGSPTTRSVLSASHPRTISNFDELRSSMLPIITPPGKVKVNFLMNASIDVFSKHSESLTWPFQPVVDGPGGIIPDLPLNLWQQKASGQSTTAGSETSPPPAAVITGFCTSEGVDFIPQACKDFRSFFTKLIPSLTPTDLEALEALYPPGDQPSVVRRLGVAYGDYAYICPIIHTAHMISKLGGTVYLYEFAPLISEASRTAPHASHSDFVTYSAEATGYPGLRAVSQEMHTRWTEFVASPTGTFTEDRWPPFVTPFGQGNDDTKGKLLVFGQGNDEALRSGNAGVPVQTRTLTKREKEVCKFWWDRMELSQGDGNAGVVSEAY</sequence>
<dbReference type="InterPro" id="IPR002018">
    <property type="entry name" value="CarbesteraseB"/>
</dbReference>
<dbReference type="EC" id="3.1.1.-" evidence="3"/>
<dbReference type="InterPro" id="IPR019826">
    <property type="entry name" value="Carboxylesterase_B_AS"/>
</dbReference>
<dbReference type="Gene3D" id="3.40.50.1820">
    <property type="entry name" value="alpha/beta hydrolase"/>
    <property type="match status" value="1"/>
</dbReference>
<dbReference type="PANTHER" id="PTHR11559">
    <property type="entry name" value="CARBOXYLESTERASE"/>
    <property type="match status" value="1"/>
</dbReference>
<evidence type="ECO:0000313" key="6">
    <source>
        <dbReference type="Proteomes" id="UP000766486"/>
    </source>
</evidence>
<evidence type="ECO:0000256" key="1">
    <source>
        <dbReference type="ARBA" id="ARBA00005964"/>
    </source>
</evidence>
<proteinExistence type="inferred from homology"/>
<organism evidence="5 6">
    <name type="scientific">Bionectria ochroleuca</name>
    <name type="common">Gliocladium roseum</name>
    <dbReference type="NCBI Taxonomy" id="29856"/>
    <lineage>
        <taxon>Eukaryota</taxon>
        <taxon>Fungi</taxon>
        <taxon>Dikarya</taxon>
        <taxon>Ascomycota</taxon>
        <taxon>Pezizomycotina</taxon>
        <taxon>Sordariomycetes</taxon>
        <taxon>Hypocreomycetidae</taxon>
        <taxon>Hypocreales</taxon>
        <taxon>Bionectriaceae</taxon>
        <taxon>Clonostachys</taxon>
    </lineage>
</organism>
<reference evidence="5 6" key="1">
    <citation type="submission" date="2019-06" db="EMBL/GenBank/DDBJ databases">
        <authorList>
            <person name="Broberg M."/>
        </authorList>
    </citation>
    <scope>NUCLEOTIDE SEQUENCE [LARGE SCALE GENOMIC DNA]</scope>
</reference>
<dbReference type="PROSITE" id="PS00122">
    <property type="entry name" value="CARBOXYLESTERASE_B_1"/>
    <property type="match status" value="1"/>
</dbReference>
<comment type="caution">
    <text evidence="5">The sequence shown here is derived from an EMBL/GenBank/DDBJ whole genome shotgun (WGS) entry which is preliminary data.</text>
</comment>
<dbReference type="Pfam" id="PF00135">
    <property type="entry name" value="COesterase"/>
    <property type="match status" value="1"/>
</dbReference>
<name>A0ABY6UYR8_BIOOC</name>
<protein>
    <recommendedName>
        <fullName evidence="3">Carboxylic ester hydrolase</fullName>
        <ecNumber evidence="3">3.1.1.-</ecNumber>
    </recommendedName>
</protein>
<accession>A0ABY6UYR8</accession>
<evidence type="ECO:0000259" key="4">
    <source>
        <dbReference type="Pfam" id="PF00135"/>
    </source>
</evidence>
<gene>
    <name evidence="5" type="ORF">CLO192961_LOCUS403249</name>
</gene>
<feature type="domain" description="Carboxylesterase type B" evidence="4">
    <location>
        <begin position="9"/>
        <end position="466"/>
    </location>
</feature>
<dbReference type="EMBL" id="CABFNS010000904">
    <property type="protein sequence ID" value="VUC35103.1"/>
    <property type="molecule type" value="Genomic_DNA"/>
</dbReference>